<dbReference type="PANTHER" id="PTHR34198:SF1">
    <property type="entry name" value="OS01G0104300 PROTEIN"/>
    <property type="match status" value="1"/>
</dbReference>
<keyword evidence="3" id="KW-1185">Reference proteome</keyword>
<dbReference type="OrthoDB" id="1913905at2759"/>
<feature type="compositionally biased region" description="Low complexity" evidence="1">
    <location>
        <begin position="123"/>
        <end position="138"/>
    </location>
</feature>
<dbReference type="STRING" id="49390.A0A068TQ12"/>
<sequence>MFLFISICHAYNLIRFPKKHPFLPSFSLTSLFHPHFIILLEKFFFFFCGFSKPSKASSELLFGLMLMATTPFAHFPTSPVICSASPQPNHHPKHNPTRQKLSPSPSNWWPPLFGWSSDPDYIQGSNSESNQESGEIQGHPGREASGRPTRSKFGLGCFTEEKAKELRKKTMESSTFHDIMYHSAIASRLASDASASGTGLRQER</sequence>
<dbReference type="Gramene" id="CDO98107">
    <property type="protein sequence ID" value="CDO98107"/>
    <property type="gene ID" value="GSCOC_T00022103001"/>
</dbReference>
<dbReference type="AlphaFoldDB" id="A0A068TQ12"/>
<dbReference type="Proteomes" id="UP000295252">
    <property type="component" value="Chromosome VI"/>
</dbReference>
<dbReference type="InParanoid" id="A0A068TQ12"/>
<feature type="region of interest" description="Disordered" evidence="1">
    <location>
        <begin position="123"/>
        <end position="156"/>
    </location>
</feature>
<evidence type="ECO:0000313" key="2">
    <source>
        <dbReference type="EMBL" id="CDO98107.1"/>
    </source>
</evidence>
<evidence type="ECO:0000256" key="1">
    <source>
        <dbReference type="SAM" id="MobiDB-lite"/>
    </source>
</evidence>
<name>A0A068TQ12_COFCA</name>
<dbReference type="PhylomeDB" id="A0A068TQ12"/>
<organism evidence="2 3">
    <name type="scientific">Coffea canephora</name>
    <name type="common">Robusta coffee</name>
    <dbReference type="NCBI Taxonomy" id="49390"/>
    <lineage>
        <taxon>Eukaryota</taxon>
        <taxon>Viridiplantae</taxon>
        <taxon>Streptophyta</taxon>
        <taxon>Embryophyta</taxon>
        <taxon>Tracheophyta</taxon>
        <taxon>Spermatophyta</taxon>
        <taxon>Magnoliopsida</taxon>
        <taxon>eudicotyledons</taxon>
        <taxon>Gunneridae</taxon>
        <taxon>Pentapetalae</taxon>
        <taxon>asterids</taxon>
        <taxon>lamiids</taxon>
        <taxon>Gentianales</taxon>
        <taxon>Rubiaceae</taxon>
        <taxon>Ixoroideae</taxon>
        <taxon>Gardenieae complex</taxon>
        <taxon>Bertiereae - Coffeeae clade</taxon>
        <taxon>Coffeeae</taxon>
        <taxon>Coffea</taxon>
    </lineage>
</organism>
<evidence type="ECO:0000313" key="3">
    <source>
        <dbReference type="Proteomes" id="UP000295252"/>
    </source>
</evidence>
<reference evidence="3" key="1">
    <citation type="journal article" date="2014" name="Science">
        <title>The coffee genome provides insight into the convergent evolution of caffeine biosynthesis.</title>
        <authorList>
            <person name="Denoeud F."/>
            <person name="Carretero-Paulet L."/>
            <person name="Dereeper A."/>
            <person name="Droc G."/>
            <person name="Guyot R."/>
            <person name="Pietrella M."/>
            <person name="Zheng C."/>
            <person name="Alberti A."/>
            <person name="Anthony F."/>
            <person name="Aprea G."/>
            <person name="Aury J.M."/>
            <person name="Bento P."/>
            <person name="Bernard M."/>
            <person name="Bocs S."/>
            <person name="Campa C."/>
            <person name="Cenci A."/>
            <person name="Combes M.C."/>
            <person name="Crouzillat D."/>
            <person name="Da Silva C."/>
            <person name="Daddiego L."/>
            <person name="De Bellis F."/>
            <person name="Dussert S."/>
            <person name="Garsmeur O."/>
            <person name="Gayraud T."/>
            <person name="Guignon V."/>
            <person name="Jahn K."/>
            <person name="Jamilloux V."/>
            <person name="Joet T."/>
            <person name="Labadie K."/>
            <person name="Lan T."/>
            <person name="Leclercq J."/>
            <person name="Lepelley M."/>
            <person name="Leroy T."/>
            <person name="Li L.T."/>
            <person name="Librado P."/>
            <person name="Lopez L."/>
            <person name="Munoz A."/>
            <person name="Noel B."/>
            <person name="Pallavicini A."/>
            <person name="Perrotta G."/>
            <person name="Poncet V."/>
            <person name="Pot D."/>
            <person name="Priyono X."/>
            <person name="Rigoreau M."/>
            <person name="Rouard M."/>
            <person name="Rozas J."/>
            <person name="Tranchant-Dubreuil C."/>
            <person name="VanBuren R."/>
            <person name="Zhang Q."/>
            <person name="Andrade A.C."/>
            <person name="Argout X."/>
            <person name="Bertrand B."/>
            <person name="de Kochko A."/>
            <person name="Graziosi G."/>
            <person name="Henry R.J."/>
            <person name="Jayarama X."/>
            <person name="Ming R."/>
            <person name="Nagai C."/>
            <person name="Rounsley S."/>
            <person name="Sankoff D."/>
            <person name="Giuliano G."/>
            <person name="Albert V.A."/>
            <person name="Wincker P."/>
            <person name="Lashermes P."/>
        </authorList>
    </citation>
    <scope>NUCLEOTIDE SEQUENCE [LARGE SCALE GENOMIC DNA]</scope>
    <source>
        <strain evidence="3">cv. DH200-94</strain>
    </source>
</reference>
<dbReference type="PANTHER" id="PTHR34198">
    <property type="entry name" value="OS01G0175100 PROTEIN"/>
    <property type="match status" value="1"/>
</dbReference>
<protein>
    <submittedName>
        <fullName evidence="2">Uncharacterized protein</fullName>
    </submittedName>
</protein>
<proteinExistence type="predicted"/>
<accession>A0A068TQ12</accession>
<dbReference type="FunCoup" id="A0A068TQ12">
    <property type="interactions" value="425"/>
</dbReference>
<feature type="region of interest" description="Disordered" evidence="1">
    <location>
        <begin position="84"/>
        <end position="105"/>
    </location>
</feature>
<dbReference type="EMBL" id="HG739086">
    <property type="protein sequence ID" value="CDO98107.1"/>
    <property type="molecule type" value="Genomic_DNA"/>
</dbReference>
<gene>
    <name evidence="2" type="ORF">GSCOC_T00022103001</name>
</gene>